<accession>A0A7C3HTC8</accession>
<name>A0A7C3HTC8_MEIRU</name>
<evidence type="ECO:0000259" key="1">
    <source>
        <dbReference type="Pfam" id="PF00535"/>
    </source>
</evidence>
<sequence>MGLESSQQVALIVPTLNAGKIWQAWLEAFSEQTLRPKHAMVIDSGSADVTIELATKYGFQVHTIAKEHFDHGATRQLAADLLPEAELLIYMTQDAVLARPDALERLVQAFEDPGVGVAYGRQLPHPGAGPIGAHARLFNYPAHSEVRSQQDIASKGLKAAFNSDSFACYRRRALEQVGGFPRDIIFGEDSYVAAKMLLSGWKVAYVAEAQVYHSHDYSLRQEFERYFDIGVFHARERALLAAFGRAEGEGLRFLRSEMAYLLQNAPQKIPSALLRTVLKYGAYRLGRSEAYLPGWLKRHLAMNKKYFARRN</sequence>
<dbReference type="Gene3D" id="3.90.550.10">
    <property type="entry name" value="Spore Coat Polysaccharide Biosynthesis Protein SpsA, Chain A"/>
    <property type="match status" value="1"/>
</dbReference>
<dbReference type="Pfam" id="PF00535">
    <property type="entry name" value="Glycos_transf_2"/>
    <property type="match status" value="1"/>
</dbReference>
<dbReference type="SUPFAM" id="SSF53448">
    <property type="entry name" value="Nucleotide-diphospho-sugar transferases"/>
    <property type="match status" value="1"/>
</dbReference>
<keyword evidence="2" id="KW-0808">Transferase</keyword>
<feature type="domain" description="Glycosyltransferase 2-like" evidence="1">
    <location>
        <begin position="11"/>
        <end position="177"/>
    </location>
</feature>
<gene>
    <name evidence="2" type="ORF">ENS82_12460</name>
</gene>
<dbReference type="InterPro" id="IPR050834">
    <property type="entry name" value="Glycosyltransf_2"/>
</dbReference>
<organism evidence="2">
    <name type="scientific">Meiothermus ruber</name>
    <dbReference type="NCBI Taxonomy" id="277"/>
    <lineage>
        <taxon>Bacteria</taxon>
        <taxon>Thermotogati</taxon>
        <taxon>Deinococcota</taxon>
        <taxon>Deinococci</taxon>
        <taxon>Thermales</taxon>
        <taxon>Thermaceae</taxon>
        <taxon>Meiothermus</taxon>
    </lineage>
</organism>
<evidence type="ECO:0000313" key="2">
    <source>
        <dbReference type="EMBL" id="HFG21501.1"/>
    </source>
</evidence>
<dbReference type="InterPro" id="IPR001173">
    <property type="entry name" value="Glyco_trans_2-like"/>
</dbReference>
<dbReference type="GO" id="GO:0044010">
    <property type="term" value="P:single-species biofilm formation"/>
    <property type="evidence" value="ECO:0007669"/>
    <property type="project" value="TreeGrafter"/>
</dbReference>
<dbReference type="GO" id="GO:0016740">
    <property type="term" value="F:transferase activity"/>
    <property type="evidence" value="ECO:0007669"/>
    <property type="project" value="UniProtKB-KW"/>
</dbReference>
<dbReference type="PANTHER" id="PTHR43685">
    <property type="entry name" value="GLYCOSYLTRANSFERASE"/>
    <property type="match status" value="1"/>
</dbReference>
<protein>
    <submittedName>
        <fullName evidence="2">Glycosyltransferase</fullName>
    </submittedName>
</protein>
<dbReference type="AlphaFoldDB" id="A0A7C3HTC8"/>
<dbReference type="InterPro" id="IPR029044">
    <property type="entry name" value="Nucleotide-diphossugar_trans"/>
</dbReference>
<proteinExistence type="predicted"/>
<dbReference type="PANTHER" id="PTHR43685:SF13">
    <property type="entry name" value="O ANTIGEN BIOSYNTHESIS RHAMNOSYLTRANSFERASE RFBN"/>
    <property type="match status" value="1"/>
</dbReference>
<dbReference type="EMBL" id="DSWI01000031">
    <property type="protein sequence ID" value="HFG21501.1"/>
    <property type="molecule type" value="Genomic_DNA"/>
</dbReference>
<dbReference type="CDD" id="cd00761">
    <property type="entry name" value="Glyco_tranf_GTA_type"/>
    <property type="match status" value="1"/>
</dbReference>
<reference evidence="2" key="1">
    <citation type="journal article" date="2020" name="mSystems">
        <title>Genome- and Community-Level Interaction Insights into Carbon Utilization and Element Cycling Functions of Hydrothermarchaeota in Hydrothermal Sediment.</title>
        <authorList>
            <person name="Zhou Z."/>
            <person name="Liu Y."/>
            <person name="Xu W."/>
            <person name="Pan J."/>
            <person name="Luo Z.H."/>
            <person name="Li M."/>
        </authorList>
    </citation>
    <scope>NUCLEOTIDE SEQUENCE [LARGE SCALE GENOMIC DNA]</scope>
    <source>
        <strain evidence="2">SpSt-524</strain>
    </source>
</reference>
<comment type="caution">
    <text evidence="2">The sequence shown here is derived from an EMBL/GenBank/DDBJ whole genome shotgun (WGS) entry which is preliminary data.</text>
</comment>